<dbReference type="PROSITE" id="PS50893">
    <property type="entry name" value="ABC_TRANSPORTER_2"/>
    <property type="match status" value="1"/>
</dbReference>
<dbReference type="CDD" id="cd03218">
    <property type="entry name" value="ABC_YhbG"/>
    <property type="match status" value="1"/>
</dbReference>
<feature type="domain" description="ABC transporter" evidence="4">
    <location>
        <begin position="3"/>
        <end position="238"/>
    </location>
</feature>
<dbReference type="InterPro" id="IPR003593">
    <property type="entry name" value="AAA+_ATPase"/>
</dbReference>
<evidence type="ECO:0000256" key="2">
    <source>
        <dbReference type="ARBA" id="ARBA00022741"/>
    </source>
</evidence>
<evidence type="ECO:0000313" key="5">
    <source>
        <dbReference type="EMBL" id="CAE20747.1"/>
    </source>
</evidence>
<evidence type="ECO:0000256" key="3">
    <source>
        <dbReference type="ARBA" id="ARBA00022840"/>
    </source>
</evidence>
<evidence type="ECO:0000256" key="1">
    <source>
        <dbReference type="ARBA" id="ARBA00022448"/>
    </source>
</evidence>
<dbReference type="InterPro" id="IPR003439">
    <property type="entry name" value="ABC_transporter-like_ATP-bd"/>
</dbReference>
<organism evidence="5 6">
    <name type="scientific">Prochlorococcus marinus (strain MIT 9313)</name>
    <dbReference type="NCBI Taxonomy" id="74547"/>
    <lineage>
        <taxon>Bacteria</taxon>
        <taxon>Bacillati</taxon>
        <taxon>Cyanobacteriota</taxon>
        <taxon>Cyanophyceae</taxon>
        <taxon>Synechococcales</taxon>
        <taxon>Prochlorococcaceae</taxon>
        <taxon>Prochlorococcus</taxon>
    </lineage>
</organism>
<dbReference type="Pfam" id="PF00005">
    <property type="entry name" value="ABC_tran"/>
    <property type="match status" value="1"/>
</dbReference>
<keyword evidence="1" id="KW-0813">Transport</keyword>
<gene>
    <name evidence="5" type="ordered locus">PMT_0572</name>
</gene>
<dbReference type="InterPro" id="IPR027417">
    <property type="entry name" value="P-loop_NTPase"/>
</dbReference>
<keyword evidence="2" id="KW-0547">Nucleotide-binding</keyword>
<dbReference type="Gene3D" id="3.40.50.300">
    <property type="entry name" value="P-loop containing nucleotide triphosphate hydrolases"/>
    <property type="match status" value="1"/>
</dbReference>
<dbReference type="InterPro" id="IPR030921">
    <property type="entry name" value="LPS_export_LptB"/>
</dbReference>
<proteinExistence type="predicted"/>
<accession>Q7V804</accession>
<dbReference type="NCBIfam" id="TIGR04406">
    <property type="entry name" value="LPS_export_lptB"/>
    <property type="match status" value="1"/>
</dbReference>
<dbReference type="RefSeq" id="WP_011129951.1">
    <property type="nucleotide sequence ID" value="NC_005071.1"/>
</dbReference>
<dbReference type="AlphaFoldDB" id="Q7V804"/>
<dbReference type="SUPFAM" id="SSF52540">
    <property type="entry name" value="P-loop containing nucleoside triphosphate hydrolases"/>
    <property type="match status" value="1"/>
</dbReference>
<dbReference type="SMART" id="SM00382">
    <property type="entry name" value="AAA"/>
    <property type="match status" value="1"/>
</dbReference>
<evidence type="ECO:0000259" key="4">
    <source>
        <dbReference type="PROSITE" id="PS50893"/>
    </source>
</evidence>
<dbReference type="Proteomes" id="UP000001423">
    <property type="component" value="Chromosome"/>
</dbReference>
<dbReference type="EMBL" id="BX548175">
    <property type="protein sequence ID" value="CAE20747.1"/>
    <property type="molecule type" value="Genomic_DNA"/>
</dbReference>
<dbReference type="GO" id="GO:0043190">
    <property type="term" value="C:ATP-binding cassette (ABC) transporter complex"/>
    <property type="evidence" value="ECO:0007669"/>
    <property type="project" value="InterPro"/>
</dbReference>
<name>Q7V804_PROMM</name>
<dbReference type="HOGENOM" id="CLU_000604_1_2_3"/>
<dbReference type="KEGG" id="pmt:PMT_0572"/>
<protein>
    <submittedName>
        <fullName evidence="5">Possible ABC transporter, ATP binding component</fullName>
    </submittedName>
</protein>
<dbReference type="PANTHER" id="PTHR45772">
    <property type="entry name" value="CONSERVED COMPONENT OF ABC TRANSPORTER FOR NATURAL AMINO ACIDS-RELATED"/>
    <property type="match status" value="1"/>
</dbReference>
<sequence>MSLCLEQVALTVAGRHLVKDVSLRLDPGEVVGLLGPNGAGKTTTFNLVIGLLRPDYGQVQLDGQPVADLPMPNRVRLGIGYLPQEPSVFRQLSVRQNLELALSQSHLTTHQRRERLEQLVEDFHLNLFLDRRGYQLSGGERRRCEVARALAVGLEGPTYLLLDEPFAGVDPMAVADLQLLIHTLRERGMGILITDHNVRETLAITDRSYILTEGSILASGRSEEVANNLLVRRHYLGEGFQL</sequence>
<evidence type="ECO:0000313" key="6">
    <source>
        <dbReference type="Proteomes" id="UP000001423"/>
    </source>
</evidence>
<dbReference type="GO" id="GO:0055085">
    <property type="term" value="P:transmembrane transport"/>
    <property type="evidence" value="ECO:0007669"/>
    <property type="project" value="InterPro"/>
</dbReference>
<dbReference type="PANTHER" id="PTHR45772:SF10">
    <property type="entry name" value="LIPOPOLYSACCHARIDE EXPORT SYSTEM ATP-BINDING PROTEIN LPTB"/>
    <property type="match status" value="1"/>
</dbReference>
<keyword evidence="3" id="KW-0067">ATP-binding</keyword>
<reference evidence="5 6" key="1">
    <citation type="journal article" date="2003" name="Nature">
        <title>Genome divergence in two Prochlorococcus ecotypes reflects oceanic niche differentiation.</title>
        <authorList>
            <person name="Rocap G."/>
            <person name="Larimer F.W."/>
            <person name="Lamerdin J.E."/>
            <person name="Malfatti S."/>
            <person name="Chain P."/>
            <person name="Ahlgren N.A."/>
            <person name="Arellano A."/>
            <person name="Coleman M."/>
            <person name="Hauser L."/>
            <person name="Hess W.R."/>
            <person name="Johnson Z.I."/>
            <person name="Land M.L."/>
            <person name="Lindell D."/>
            <person name="Post A.F."/>
            <person name="Regala W."/>
            <person name="Shah M."/>
            <person name="Shaw S.L."/>
            <person name="Steglich C."/>
            <person name="Sullivan M.B."/>
            <person name="Ting C.S."/>
            <person name="Tolonen A."/>
            <person name="Webb E.A."/>
            <person name="Zinser E.R."/>
            <person name="Chisholm S.W."/>
        </authorList>
    </citation>
    <scope>NUCLEOTIDE SEQUENCE [LARGE SCALE GENOMIC DNA]</scope>
    <source>
        <strain evidence="6">MIT 9313</strain>
    </source>
</reference>
<dbReference type="GO" id="GO:0016887">
    <property type="term" value="F:ATP hydrolysis activity"/>
    <property type="evidence" value="ECO:0007669"/>
    <property type="project" value="InterPro"/>
</dbReference>
<dbReference type="OrthoDB" id="9804819at2"/>
<dbReference type="InterPro" id="IPR051120">
    <property type="entry name" value="ABC_AA/LPS_Transport"/>
</dbReference>
<dbReference type="GO" id="GO:0005524">
    <property type="term" value="F:ATP binding"/>
    <property type="evidence" value="ECO:0007669"/>
    <property type="project" value="UniProtKB-KW"/>
</dbReference>
<keyword evidence="6" id="KW-1185">Reference proteome</keyword>
<dbReference type="eggNOG" id="COG1137">
    <property type="taxonomic scope" value="Bacteria"/>
</dbReference>